<comment type="caution">
    <text evidence="1">The sequence shown here is derived from an EMBL/GenBank/DDBJ whole genome shotgun (WGS) entry which is preliminary data.</text>
</comment>
<evidence type="ECO:0000313" key="2">
    <source>
        <dbReference type="Proteomes" id="UP000523196"/>
    </source>
</evidence>
<gene>
    <name evidence="1" type="ORF">H4F98_09560</name>
</gene>
<keyword evidence="2" id="KW-1185">Reference proteome</keyword>
<organism evidence="1 2">
    <name type="scientific">Marilutibacter spongiae</name>
    <dbReference type="NCBI Taxonomy" id="2025720"/>
    <lineage>
        <taxon>Bacteria</taxon>
        <taxon>Pseudomonadati</taxon>
        <taxon>Pseudomonadota</taxon>
        <taxon>Gammaproteobacteria</taxon>
        <taxon>Lysobacterales</taxon>
        <taxon>Lysobacteraceae</taxon>
        <taxon>Marilutibacter</taxon>
    </lineage>
</organism>
<dbReference type="AlphaFoldDB" id="A0A7W3TML1"/>
<accession>A0A7W3TML1</accession>
<name>A0A7W3TML1_9GAMM</name>
<dbReference type="Proteomes" id="UP000523196">
    <property type="component" value="Unassembled WGS sequence"/>
</dbReference>
<evidence type="ECO:0000313" key="1">
    <source>
        <dbReference type="EMBL" id="MBB1060819.1"/>
    </source>
</evidence>
<proteinExistence type="predicted"/>
<dbReference type="RefSeq" id="WP_182687123.1">
    <property type="nucleotide sequence ID" value="NZ_JACHTF010000009.1"/>
</dbReference>
<sequence>MQFILRTRDDHDLARIAHALVEIDPAAFCDRDPAGHAIRIATAATHSELRACLTGIGMQADAGVLFQLPSECCGGCGG</sequence>
<reference evidence="1 2" key="1">
    <citation type="submission" date="2020-08" db="EMBL/GenBank/DDBJ databases">
        <authorList>
            <person name="Xu S."/>
            <person name="Li A."/>
        </authorList>
    </citation>
    <scope>NUCLEOTIDE SEQUENCE [LARGE SCALE GENOMIC DNA]</scope>
    <source>
        <strain evidence="1 2">119BY6-57</strain>
    </source>
</reference>
<dbReference type="EMBL" id="JACHTF010000009">
    <property type="protein sequence ID" value="MBB1060819.1"/>
    <property type="molecule type" value="Genomic_DNA"/>
</dbReference>
<protein>
    <submittedName>
        <fullName evidence="1">Uncharacterized protein</fullName>
    </submittedName>
</protein>